<protein>
    <submittedName>
        <fullName evidence="3">Uncharacterized protein</fullName>
    </submittedName>
</protein>
<accession>L1L4N3</accession>
<feature type="compositionally biased region" description="Gly residues" evidence="1">
    <location>
        <begin position="20"/>
        <end position="31"/>
    </location>
</feature>
<sequence>MMRMSEPYGDGDGGRENGTDGAGNGTGGVTGRGEEDPRAEWNGRESRAGLDGRDSGTEEGRGDFRARQGGRDSHAERGGRDSRAERGMWGSRADQGGRDPNPEQGGRGSRLPQELRALGRSLGGPGADGEEAGETMVERVLQQILAERVPTPVPEPPGAGDRLRAVRRWARLRWRALTAVLCGLLTALVLTPPVRAAVADWFRFGGVEVRYDPSASPSPEATVPGCSTPVSLAEAERQAGFVPLVPDALGTPDAVSVTRAPKNRFVITLCWQEQEQEQKQGQGHTIRLDQYAALLAPDYGKRVAGEQELEWVELSTGPQPALWFPKPHLLRFWMTTEDGSRFTRSERTAGPTLLWVHDDELTLRLEGVASKARAREIAESLGQGDRARG</sequence>
<keyword evidence="2" id="KW-0812">Transmembrane</keyword>
<feature type="compositionally biased region" description="Basic and acidic residues" evidence="1">
    <location>
        <begin position="32"/>
        <end position="86"/>
    </location>
</feature>
<dbReference type="PATRIC" id="fig|698759.3.peg.1459"/>
<evidence type="ECO:0000313" key="4">
    <source>
        <dbReference type="Proteomes" id="UP000010411"/>
    </source>
</evidence>
<dbReference type="Proteomes" id="UP000010411">
    <property type="component" value="Unassembled WGS sequence"/>
</dbReference>
<proteinExistence type="predicted"/>
<keyword evidence="2" id="KW-1133">Transmembrane helix</keyword>
<organism evidence="3 4">
    <name type="scientific">Streptomyces ipomoeae 91-03</name>
    <dbReference type="NCBI Taxonomy" id="698759"/>
    <lineage>
        <taxon>Bacteria</taxon>
        <taxon>Bacillati</taxon>
        <taxon>Actinomycetota</taxon>
        <taxon>Actinomycetes</taxon>
        <taxon>Kitasatosporales</taxon>
        <taxon>Streptomycetaceae</taxon>
        <taxon>Streptomyces</taxon>
    </lineage>
</organism>
<feature type="transmembrane region" description="Helical" evidence="2">
    <location>
        <begin position="172"/>
        <end position="190"/>
    </location>
</feature>
<feature type="region of interest" description="Disordered" evidence="1">
    <location>
        <begin position="1"/>
        <end position="110"/>
    </location>
</feature>
<keyword evidence="4" id="KW-1185">Reference proteome</keyword>
<dbReference type="AlphaFoldDB" id="L1L4N3"/>
<evidence type="ECO:0000256" key="2">
    <source>
        <dbReference type="SAM" id="Phobius"/>
    </source>
</evidence>
<evidence type="ECO:0000313" key="3">
    <source>
        <dbReference type="EMBL" id="EKX68016.1"/>
    </source>
</evidence>
<comment type="caution">
    <text evidence="3">The sequence shown here is derived from an EMBL/GenBank/DDBJ whole genome shotgun (WGS) entry which is preliminary data.</text>
</comment>
<reference evidence="3 4" key="1">
    <citation type="submission" date="2012-11" db="EMBL/GenBank/DDBJ databases">
        <authorList>
            <person name="Huguet-Tapia J.C."/>
            <person name="Durkin A.S."/>
            <person name="Pettis G.S."/>
            <person name="Badger J.H."/>
        </authorList>
    </citation>
    <scope>NUCLEOTIDE SEQUENCE [LARGE SCALE GENOMIC DNA]</scope>
    <source>
        <strain evidence="3 4">91-03</strain>
    </source>
</reference>
<gene>
    <name evidence="3" type="ORF">STRIP9103_06176</name>
</gene>
<keyword evidence="2" id="KW-0472">Membrane</keyword>
<evidence type="ECO:0000256" key="1">
    <source>
        <dbReference type="SAM" id="MobiDB-lite"/>
    </source>
</evidence>
<name>L1L4N3_9ACTN</name>
<dbReference type="EMBL" id="AEJC01000107">
    <property type="protein sequence ID" value="EKX68016.1"/>
    <property type="molecule type" value="Genomic_DNA"/>
</dbReference>